<keyword evidence="1" id="KW-0560">Oxidoreductase</keyword>
<dbReference type="OrthoDB" id="8901155at2"/>
<evidence type="ECO:0000256" key="1">
    <source>
        <dbReference type="ARBA" id="ARBA00023002"/>
    </source>
</evidence>
<dbReference type="GO" id="GO:0042602">
    <property type="term" value="F:riboflavin reductase (NADPH) activity"/>
    <property type="evidence" value="ECO:0007669"/>
    <property type="project" value="TreeGrafter"/>
</dbReference>
<organism evidence="3 4">
    <name type="scientific">Paeniglutamicibacter gangotriensis</name>
    <dbReference type="NCBI Taxonomy" id="254787"/>
    <lineage>
        <taxon>Bacteria</taxon>
        <taxon>Bacillati</taxon>
        <taxon>Actinomycetota</taxon>
        <taxon>Actinomycetes</taxon>
        <taxon>Micrococcales</taxon>
        <taxon>Micrococcaceae</taxon>
        <taxon>Paeniglutamicibacter</taxon>
    </lineage>
</organism>
<dbReference type="Gene3D" id="2.30.110.10">
    <property type="entry name" value="Electron Transport, Fmn-binding Protein, Chain A"/>
    <property type="match status" value="1"/>
</dbReference>
<dbReference type="InterPro" id="IPR002563">
    <property type="entry name" value="Flavin_Rdtase-like_dom"/>
</dbReference>
<dbReference type="PANTHER" id="PTHR30466">
    <property type="entry name" value="FLAVIN REDUCTASE"/>
    <property type="match status" value="1"/>
</dbReference>
<name>A0A5B0END0_9MICC</name>
<dbReference type="RefSeq" id="WP_007272773.1">
    <property type="nucleotide sequence ID" value="NZ_JBITUG010000002.1"/>
</dbReference>
<protein>
    <submittedName>
        <fullName evidence="3">Flavin reductase family protein</fullName>
    </submittedName>
</protein>
<dbReference type="GO" id="GO:0010181">
    <property type="term" value="F:FMN binding"/>
    <property type="evidence" value="ECO:0007669"/>
    <property type="project" value="InterPro"/>
</dbReference>
<evidence type="ECO:0000313" key="4">
    <source>
        <dbReference type="Proteomes" id="UP000323856"/>
    </source>
</evidence>
<dbReference type="AlphaFoldDB" id="A0A5B0END0"/>
<evidence type="ECO:0000259" key="2">
    <source>
        <dbReference type="SMART" id="SM00903"/>
    </source>
</evidence>
<feature type="domain" description="Flavin reductase like" evidence="2">
    <location>
        <begin position="18"/>
        <end position="163"/>
    </location>
</feature>
<gene>
    <name evidence="3" type="ORF">FQ154_01920</name>
</gene>
<dbReference type="GO" id="GO:0006208">
    <property type="term" value="P:pyrimidine nucleobase catabolic process"/>
    <property type="evidence" value="ECO:0007669"/>
    <property type="project" value="TreeGrafter"/>
</dbReference>
<dbReference type="EMBL" id="VOBL01000001">
    <property type="protein sequence ID" value="KAA0979942.1"/>
    <property type="molecule type" value="Genomic_DNA"/>
</dbReference>
<dbReference type="InterPro" id="IPR050268">
    <property type="entry name" value="NADH-dep_flavin_reductase"/>
</dbReference>
<dbReference type="PANTHER" id="PTHR30466:SF1">
    <property type="entry name" value="FMN REDUCTASE (NADH) RUTF"/>
    <property type="match status" value="1"/>
</dbReference>
<evidence type="ECO:0000313" key="3">
    <source>
        <dbReference type="EMBL" id="KAA0979942.1"/>
    </source>
</evidence>
<proteinExistence type="predicted"/>
<reference evidence="3 4" key="1">
    <citation type="submission" date="2019-07" db="EMBL/GenBank/DDBJ databases">
        <title>Analysis of the biochemical properties, biological activity and biotechnological potential of siderophores and biosurfactants produced by Antarctic psychrotolerant bacteria.</title>
        <authorList>
            <person name="Styczynski M."/>
            <person name="Krucon T."/>
            <person name="Decewicz P."/>
            <person name="Dziewit L."/>
        </authorList>
    </citation>
    <scope>NUCLEOTIDE SEQUENCE [LARGE SCALE GENOMIC DNA]</scope>
    <source>
        <strain evidence="3 4">ANT_H27</strain>
    </source>
</reference>
<comment type="caution">
    <text evidence="3">The sequence shown here is derived from an EMBL/GenBank/DDBJ whole genome shotgun (WGS) entry which is preliminary data.</text>
</comment>
<dbReference type="SUPFAM" id="SSF50475">
    <property type="entry name" value="FMN-binding split barrel"/>
    <property type="match status" value="1"/>
</dbReference>
<dbReference type="SMART" id="SM00903">
    <property type="entry name" value="Flavin_Reduct"/>
    <property type="match status" value="1"/>
</dbReference>
<dbReference type="Proteomes" id="UP000323856">
    <property type="component" value="Unassembled WGS sequence"/>
</dbReference>
<dbReference type="Pfam" id="PF01613">
    <property type="entry name" value="Flavin_Reduct"/>
    <property type="match status" value="1"/>
</dbReference>
<sequence>MHTQLPPAVITEQFRAAFGNHPAGVAVVTASGARGPVGITASSLISVSADPAYLAFNIARSSGAARAILEAETVVVHLLTAGNADIAALFAGPGENRFTNVPHWEALPGGEPLIHGLGAAMRCSIESRVPAGPATVVVAEVLEIFEGQASAAPLVYHRRGYHSIGEHTRLTD</sequence>
<accession>A0A5B0END0</accession>
<dbReference type="InterPro" id="IPR012349">
    <property type="entry name" value="Split_barrel_FMN-bd"/>
</dbReference>